<reference evidence="2" key="1">
    <citation type="submission" date="2023-04" db="EMBL/GenBank/DDBJ databases">
        <title>Phytophthora lilii NBRC 32176.</title>
        <authorList>
            <person name="Ichikawa N."/>
            <person name="Sato H."/>
            <person name="Tonouchi N."/>
        </authorList>
    </citation>
    <scope>NUCLEOTIDE SEQUENCE</scope>
    <source>
        <strain evidence="2">NBRC 32176</strain>
    </source>
</reference>
<evidence type="ECO:0000313" key="3">
    <source>
        <dbReference type="Proteomes" id="UP001165083"/>
    </source>
</evidence>
<gene>
    <name evidence="2" type="ORF">Plil01_000559300</name>
</gene>
<sequence>MQEFIEQADAIEEDAQCLAMKDYSSSERQSRPQKNKENDPPPAPTSGSAPVLPFSLPSAQTQNQKQKDLEGLLRVKDQMIYQLLQERTAMRKERAAVEASLKKLSGVSTREMKKWARLTDDMQAEIEQLRSQLRLQS</sequence>
<dbReference type="Proteomes" id="UP001165083">
    <property type="component" value="Unassembled WGS sequence"/>
</dbReference>
<evidence type="ECO:0000313" key="2">
    <source>
        <dbReference type="EMBL" id="GMF15962.1"/>
    </source>
</evidence>
<dbReference type="OrthoDB" id="186625at2759"/>
<organism evidence="2 3">
    <name type="scientific">Phytophthora lilii</name>
    <dbReference type="NCBI Taxonomy" id="2077276"/>
    <lineage>
        <taxon>Eukaryota</taxon>
        <taxon>Sar</taxon>
        <taxon>Stramenopiles</taxon>
        <taxon>Oomycota</taxon>
        <taxon>Peronosporomycetes</taxon>
        <taxon>Peronosporales</taxon>
        <taxon>Peronosporaceae</taxon>
        <taxon>Phytophthora</taxon>
    </lineage>
</organism>
<protein>
    <submittedName>
        <fullName evidence="2">Unnamed protein product</fullName>
    </submittedName>
</protein>
<accession>A0A9W6TIP8</accession>
<comment type="caution">
    <text evidence="2">The sequence shown here is derived from an EMBL/GenBank/DDBJ whole genome shotgun (WGS) entry which is preliminary data.</text>
</comment>
<dbReference type="EMBL" id="BSXW01000236">
    <property type="protein sequence ID" value="GMF15962.1"/>
    <property type="molecule type" value="Genomic_DNA"/>
</dbReference>
<feature type="region of interest" description="Disordered" evidence="1">
    <location>
        <begin position="15"/>
        <end position="66"/>
    </location>
</feature>
<keyword evidence="3" id="KW-1185">Reference proteome</keyword>
<name>A0A9W6TIP8_9STRA</name>
<dbReference type="AlphaFoldDB" id="A0A9W6TIP8"/>
<feature type="compositionally biased region" description="Basic and acidic residues" evidence="1">
    <location>
        <begin position="24"/>
        <end position="39"/>
    </location>
</feature>
<proteinExistence type="predicted"/>
<evidence type="ECO:0000256" key="1">
    <source>
        <dbReference type="SAM" id="MobiDB-lite"/>
    </source>
</evidence>